<dbReference type="Pfam" id="PF03462">
    <property type="entry name" value="PCRF"/>
    <property type="match status" value="1"/>
</dbReference>
<reference evidence="2" key="1">
    <citation type="journal article" date="2014" name="Front. Microbiol.">
        <title>High frequency of phylogenetically diverse reductive dehalogenase-homologous genes in deep subseafloor sedimentary metagenomes.</title>
        <authorList>
            <person name="Kawai M."/>
            <person name="Futagami T."/>
            <person name="Toyoda A."/>
            <person name="Takaki Y."/>
            <person name="Nishi S."/>
            <person name="Hori S."/>
            <person name="Arai W."/>
            <person name="Tsubouchi T."/>
            <person name="Morono Y."/>
            <person name="Uchiyama I."/>
            <person name="Ito T."/>
            <person name="Fujiyama A."/>
            <person name="Inagaki F."/>
            <person name="Takami H."/>
        </authorList>
    </citation>
    <scope>NUCLEOTIDE SEQUENCE</scope>
    <source>
        <strain evidence="2">Expedition CK06-06</strain>
    </source>
</reference>
<sequence length="53" mass="5968">MLFFRPWFTTGQLPFGARKTEVMSSNPTGIGGFKEIIFSIIGKEVYGNLKLNK</sequence>
<evidence type="ECO:0000313" key="2">
    <source>
        <dbReference type="EMBL" id="GAG65322.1"/>
    </source>
</evidence>
<accession>X1A568</accession>
<dbReference type="InterPro" id="IPR005139">
    <property type="entry name" value="PCRF"/>
</dbReference>
<dbReference type="AlphaFoldDB" id="X1A568"/>
<evidence type="ECO:0000259" key="1">
    <source>
        <dbReference type="Pfam" id="PF03462"/>
    </source>
</evidence>
<dbReference type="EMBL" id="BART01005393">
    <property type="protein sequence ID" value="GAG65322.1"/>
    <property type="molecule type" value="Genomic_DNA"/>
</dbReference>
<dbReference type="SUPFAM" id="SSF75620">
    <property type="entry name" value="Release factor"/>
    <property type="match status" value="1"/>
</dbReference>
<dbReference type="InterPro" id="IPR045853">
    <property type="entry name" value="Pep_chain_release_fac_I_sf"/>
</dbReference>
<protein>
    <recommendedName>
        <fullName evidence="1">Peptide chain release factor domain-containing protein</fullName>
    </recommendedName>
</protein>
<comment type="caution">
    <text evidence="2">The sequence shown here is derived from an EMBL/GenBank/DDBJ whole genome shotgun (WGS) entry which is preliminary data.</text>
</comment>
<proteinExistence type="predicted"/>
<gene>
    <name evidence="2" type="ORF">S01H4_12599</name>
</gene>
<organism evidence="2">
    <name type="scientific">marine sediment metagenome</name>
    <dbReference type="NCBI Taxonomy" id="412755"/>
    <lineage>
        <taxon>unclassified sequences</taxon>
        <taxon>metagenomes</taxon>
        <taxon>ecological metagenomes</taxon>
    </lineage>
</organism>
<feature type="domain" description="Peptide chain release factor" evidence="1">
    <location>
        <begin position="19"/>
        <end position="51"/>
    </location>
</feature>
<dbReference type="GO" id="GO:0006415">
    <property type="term" value="P:translational termination"/>
    <property type="evidence" value="ECO:0007669"/>
    <property type="project" value="InterPro"/>
</dbReference>
<name>X1A568_9ZZZZ</name>